<evidence type="ECO:0000313" key="9">
    <source>
        <dbReference type="EMBL" id="KAK8899019.1"/>
    </source>
</evidence>
<feature type="region of interest" description="Disordered" evidence="5">
    <location>
        <begin position="1062"/>
        <end position="1105"/>
    </location>
</feature>
<dbReference type="InterPro" id="IPR011009">
    <property type="entry name" value="Kinase-like_dom_sf"/>
</dbReference>
<dbReference type="Pfam" id="PF08771">
    <property type="entry name" value="FRB_dom"/>
    <property type="match status" value="1"/>
</dbReference>
<dbReference type="SMART" id="SM01343">
    <property type="entry name" value="FATC"/>
    <property type="match status" value="1"/>
</dbReference>
<proteinExistence type="inferred from homology"/>
<dbReference type="Pfam" id="PF02259">
    <property type="entry name" value="FAT"/>
    <property type="match status" value="1"/>
</dbReference>
<accession>A0ABR2L6N8</accession>
<comment type="caution">
    <text evidence="9">The sequence shown here is derived from an EMBL/GenBank/DDBJ whole genome shotgun (WGS) entry which is preliminary data.</text>
</comment>
<name>A0ABR2L6N8_9EUKA</name>
<evidence type="ECO:0000259" key="8">
    <source>
        <dbReference type="PROSITE" id="PS51190"/>
    </source>
</evidence>
<dbReference type="SUPFAM" id="SSF56112">
    <property type="entry name" value="Protein kinase-like (PK-like)"/>
    <property type="match status" value="1"/>
</dbReference>
<keyword evidence="10" id="KW-1185">Reference proteome</keyword>
<dbReference type="Gene3D" id="1.25.10.10">
    <property type="entry name" value="Leucine-rich Repeat Variant"/>
    <property type="match status" value="1"/>
</dbReference>
<comment type="catalytic activity">
    <reaction evidence="4">
        <text>L-seryl-[protein] + ATP = O-phospho-L-seryl-[protein] + ADP + H(+)</text>
        <dbReference type="Rhea" id="RHEA:17989"/>
        <dbReference type="Rhea" id="RHEA-COMP:9863"/>
        <dbReference type="Rhea" id="RHEA-COMP:11604"/>
        <dbReference type="ChEBI" id="CHEBI:15378"/>
        <dbReference type="ChEBI" id="CHEBI:29999"/>
        <dbReference type="ChEBI" id="CHEBI:30616"/>
        <dbReference type="ChEBI" id="CHEBI:83421"/>
        <dbReference type="ChEBI" id="CHEBI:456216"/>
        <dbReference type="EC" id="2.7.11.1"/>
    </reaction>
</comment>
<dbReference type="SMART" id="SM01345">
    <property type="entry name" value="Rapamycin_bind"/>
    <property type="match status" value="1"/>
</dbReference>
<feature type="domain" description="FATC" evidence="8">
    <location>
        <begin position="2370"/>
        <end position="2402"/>
    </location>
</feature>
<dbReference type="InterPro" id="IPR009076">
    <property type="entry name" value="FRB_dom"/>
</dbReference>
<gene>
    <name evidence="9" type="ORF">M9Y10_001315</name>
</gene>
<dbReference type="PANTHER" id="PTHR11139">
    <property type="entry name" value="ATAXIA TELANGIECTASIA MUTATED ATM -RELATED"/>
    <property type="match status" value="1"/>
</dbReference>
<dbReference type="Gene3D" id="1.25.40.10">
    <property type="entry name" value="Tetratricopeptide repeat domain"/>
    <property type="match status" value="1"/>
</dbReference>
<dbReference type="Proteomes" id="UP001470230">
    <property type="component" value="Unassembled WGS sequence"/>
</dbReference>
<keyword evidence="2" id="KW-0677">Repeat</keyword>
<dbReference type="Pfam" id="PF02260">
    <property type="entry name" value="FATC"/>
    <property type="match status" value="1"/>
</dbReference>
<evidence type="ECO:0000256" key="1">
    <source>
        <dbReference type="ARBA" id="ARBA00011031"/>
    </source>
</evidence>
<protein>
    <recommendedName>
        <fullName evidence="11">Non-specific serine/threonine protein kinase</fullName>
    </recommendedName>
</protein>
<dbReference type="InterPro" id="IPR011990">
    <property type="entry name" value="TPR-like_helical_dom_sf"/>
</dbReference>
<dbReference type="PROSITE" id="PS50290">
    <property type="entry name" value="PI3_4_KINASE_3"/>
    <property type="match status" value="1"/>
</dbReference>
<dbReference type="SUPFAM" id="SSF48371">
    <property type="entry name" value="ARM repeat"/>
    <property type="match status" value="1"/>
</dbReference>
<comment type="catalytic activity">
    <reaction evidence="3">
        <text>L-threonyl-[protein] + ATP = O-phospho-L-threonyl-[protein] + ADP + H(+)</text>
        <dbReference type="Rhea" id="RHEA:46608"/>
        <dbReference type="Rhea" id="RHEA-COMP:11060"/>
        <dbReference type="Rhea" id="RHEA-COMP:11605"/>
        <dbReference type="ChEBI" id="CHEBI:15378"/>
        <dbReference type="ChEBI" id="CHEBI:30013"/>
        <dbReference type="ChEBI" id="CHEBI:30616"/>
        <dbReference type="ChEBI" id="CHEBI:61977"/>
        <dbReference type="ChEBI" id="CHEBI:456216"/>
        <dbReference type="EC" id="2.7.11.1"/>
    </reaction>
</comment>
<evidence type="ECO:0000256" key="3">
    <source>
        <dbReference type="ARBA" id="ARBA00047899"/>
    </source>
</evidence>
<evidence type="ECO:0000313" key="10">
    <source>
        <dbReference type="Proteomes" id="UP001470230"/>
    </source>
</evidence>
<evidence type="ECO:0000256" key="2">
    <source>
        <dbReference type="ARBA" id="ARBA00022737"/>
    </source>
</evidence>
<dbReference type="InterPro" id="IPR003151">
    <property type="entry name" value="PIK-rel_kinase_FAT"/>
</dbReference>
<dbReference type="InterPro" id="IPR036940">
    <property type="entry name" value="PI3/4_kinase_cat_sf"/>
</dbReference>
<evidence type="ECO:0008006" key="11">
    <source>
        <dbReference type="Google" id="ProtNLM"/>
    </source>
</evidence>
<dbReference type="InterPro" id="IPR011989">
    <property type="entry name" value="ARM-like"/>
</dbReference>
<feature type="domain" description="FAT" evidence="7">
    <location>
        <begin position="1206"/>
        <end position="1740"/>
    </location>
</feature>
<feature type="domain" description="PI3K/PI4K catalytic" evidence="6">
    <location>
        <begin position="1977"/>
        <end position="2298"/>
    </location>
</feature>
<dbReference type="CDD" id="cd05169">
    <property type="entry name" value="PIKKc_TOR"/>
    <property type="match status" value="1"/>
</dbReference>
<dbReference type="Gene3D" id="3.30.1010.10">
    <property type="entry name" value="Phosphatidylinositol 3-kinase Catalytic Subunit, Chain A, domain 4"/>
    <property type="match status" value="1"/>
</dbReference>
<evidence type="ECO:0000259" key="6">
    <source>
        <dbReference type="PROSITE" id="PS50290"/>
    </source>
</evidence>
<dbReference type="EMBL" id="JAPFFF010000001">
    <property type="protein sequence ID" value="KAK8899019.1"/>
    <property type="molecule type" value="Genomic_DNA"/>
</dbReference>
<dbReference type="InterPro" id="IPR050517">
    <property type="entry name" value="DDR_Repair_Kinase"/>
</dbReference>
<dbReference type="PROSITE" id="PS51189">
    <property type="entry name" value="FAT"/>
    <property type="match status" value="1"/>
</dbReference>
<dbReference type="InterPro" id="IPR026683">
    <property type="entry name" value="TOR_cat"/>
</dbReference>
<dbReference type="PROSITE" id="PS51190">
    <property type="entry name" value="FATC"/>
    <property type="match status" value="1"/>
</dbReference>
<comment type="similarity">
    <text evidence="1">Belongs to the PI3/PI4-kinase family.</text>
</comment>
<reference evidence="9 10" key="1">
    <citation type="submission" date="2024-04" db="EMBL/GenBank/DDBJ databases">
        <title>Tritrichomonas musculus Genome.</title>
        <authorList>
            <person name="Alves-Ferreira E."/>
            <person name="Grigg M."/>
            <person name="Lorenzi H."/>
            <person name="Galac M."/>
        </authorList>
    </citation>
    <scope>NUCLEOTIDE SEQUENCE [LARGE SCALE GENOMIC DNA]</scope>
    <source>
        <strain evidence="9 10">EAF2021</strain>
    </source>
</reference>
<evidence type="ECO:0000256" key="4">
    <source>
        <dbReference type="ARBA" id="ARBA00048679"/>
    </source>
</evidence>
<feature type="region of interest" description="Disordered" evidence="5">
    <location>
        <begin position="2288"/>
        <end position="2307"/>
    </location>
</feature>
<sequence length="2402" mass="274302">MEGFVIPSPKYTDFFQPKELTGYKQWKNKRKQLVKIMGPKFLSVLEQELISWYSNWEKDAFELAKSNSVSSLLSSLLLISVLHYYQRDIQLIENYFNVIKSNLLNPQRDVAHASAAVLKYFFKEDSDITIFLKQVVAIADNIFQKRNTQIYYNALLILRSVGKFIKEDVFQVTTKIIPELLASIFGPNEVIRHEAIKVFFIHVKTLPDEYASFIEGIVFDCRREISSCDESKVSGSILLIKKIYPIASKYIQPQTFISQIHTNFESFSPELTIHAIDFIIYFVNTVPDCLSKPLAEITLSMAMQKCKQHIEFSELLISLGNFIQVIPKDVVPALDIVTMISMNIEKYRDVGFMVLNQMLKLFPDQQLNDVTFKVVEPDLYYIKVLKRQQCFIPMLKAKLIDTFNTGLKKGIDKNEIISLKILQKFGGSLFEKPQIPFEAVKNLIYSKSEKVRLEMVKTLRCLDLPDSNQALLRMAVFDSSKMIRLNAIHQLDKCHSIAQIEMMTLLLADTSYKVRRTSIPIIWTFARQNPLRPIPMISNFLKQTLISETSPSNSARSAKACSLLPMVAKYLIDDMPSFIPYLIWICVALLCVTSDAPFPNFPDGVGQPFIDLRKVFNEDFVVDDFALSYTPKDPNLYQVFQIENAKYSTIRAKYLFDTFRTLSPHIYSFIYQVVPVFSLTFHSKQPDFVIIAALKALISIVPYCDKPINIIELSPDLLPSLFQLLGDNCSKEVAVFVLMATGTMGVTSISNLENFGSFKEESYDIMKSINDYVFKCLCKGKGKGKSEFTPRILEILAVIITQVDDCSFVPYLGQIISSLIDTIENTNGANLFLPLELIVWKSNFYIQPFLNLIEPLLIKFISNPSCLHLCGQLSYQLKTSFTPIASHIYPMVLNNIQKLDNEPSYSKPAYKLIAYMITFQKQNFDTFLKNVYHRVLKGWKPPKQLLLCILRILKFNSFSFFCQRIMQLCFELISYQELSDLILQIIYYLVLYNNVPIEFIDKQFIKKYATNINHLNHVLSLQPYLRGPISFLKEINLKPNVERLTNFIDKLNNTDNIKKNTDSGNVVISSSNDDNSNVNNNSNSIDSNNIDNNNDNNSNQSPFSNISDPSFNNSSKWLFELTFPIFKLSPIPSIRCCTQLALQSYQIRKELFPIAFLSCWKNASNEEKKGISNTIANIFRSFSSIDPMLLVVAEKLERAGCPLLIPQDLIASVCKSPALSVYFLGNFWLKNPTSKEAIDNFLTVNSTMGRLDCVRGILSKASHSMTQKDSGKWFEQLGEWSTALSIYEKEAKEDKNETSERDAALIRCYGHLEHWETISSTFVPLFDKKFDLSEKHETALWFAWAFYHLRDFEQVKHYAEFFSTKDIKQQIFIILYLISSGQLEMAGPYIEKAFEVLAEGRGAFNGSDTGLATKILVSAQHLIELKEALKIKKKNNDNLSDNIKDSNTSVPRMWKRRLESFRHGSDAWMKLIEIRSLLLSPEEHIDACLKMLSALRKERQWRLIDRYFTRLFSSVKSPKVILSKVKIMYARGQISEAISLMSSFNQYLDGETTENDSKFNGIQPPDDKLRARLLRIQGDLLYQNSGSFGEASLESAKKCFKRSLELNKTDYRSWSGLAYVSSKMINNCGINDAQIKSSLAYDVVISFHKATQIHPESSLEFLCQLLSVFFQYGDNIDIESFVSDLTSLPASAIAQVVPQLVGHIAHSSEKVRNIVRSILECYGISHFESVFYSLNFSCLSSEDQENNNKTHFNKEKEMERLKASIANKIMQKIKLPHLQMHADALLFVDGLRMAAINWFEQWISTLSIALRFISMNDLKSLRKILNEQFRIVSKPRCEFDSLFARTFANKIKDCRSLLEANNIQQLTQLMSTFRRELEDQLRRIDQIQLSKFSVDLAEKRHFNLSVPGVEFEASYLNYYSDLNSMNNSGMSNTNNMSNESVNNMNNNNSYFYSQSNNESGNVSNVSNSHLAPRIYMIDPTFTVLQTQQHPRSVIIIDESGRRWRFLLKGKEDLRLDQRIMQLFKLINTLLSSNRLTSSLGIEIVQYPIVPFAKDCGLIGWVGGADTLQHLVTNLRSTRNIPPFLELNMLHDLVGNSSSSQTHLQRLETFDEIASKFDANELRDIFWLRSPNPETWLDRVDTYTKSTGLMSITGYVIGLGDRHPSNMMVQHASGRVIHIDFGDSFESAMKRNIFPEKVPFRLTRMIVNAFDCAGIDGLFRTTCEEVMNVLRQHKTSIIAQLEIFVHEPVFSTSTAAILAAARAQPSSNSFSSSTGTSSSSSTTITATTAVTNNAENEQTNGSNDSKIGDSMLDRIEKKLAGQDPSPNESCCTIRSGATFYNNRFYRCGNYSSQNIRNGDDGSNLKKSAEQFEWDVPEQVDRLINIAKDPMNYMQHYPGWFPFW</sequence>
<feature type="compositionally biased region" description="Low complexity" evidence="5">
    <location>
        <begin position="1065"/>
        <end position="1099"/>
    </location>
</feature>
<dbReference type="InterPro" id="IPR016024">
    <property type="entry name" value="ARM-type_fold"/>
</dbReference>
<evidence type="ECO:0000256" key="5">
    <source>
        <dbReference type="SAM" id="MobiDB-lite"/>
    </source>
</evidence>
<evidence type="ECO:0000259" key="7">
    <source>
        <dbReference type="PROSITE" id="PS51189"/>
    </source>
</evidence>
<dbReference type="SMART" id="SM00146">
    <property type="entry name" value="PI3Kc"/>
    <property type="match status" value="1"/>
</dbReference>
<dbReference type="PANTHER" id="PTHR11139:SF9">
    <property type="entry name" value="SERINE_THREONINE-PROTEIN KINASE MTOR"/>
    <property type="match status" value="1"/>
</dbReference>
<dbReference type="InterPro" id="IPR000403">
    <property type="entry name" value="PI3/4_kinase_cat_dom"/>
</dbReference>
<dbReference type="Pfam" id="PF00454">
    <property type="entry name" value="PI3_PI4_kinase"/>
    <property type="match status" value="1"/>
</dbReference>
<dbReference type="Gene3D" id="1.10.1070.11">
    <property type="entry name" value="Phosphatidylinositol 3-/4-kinase, catalytic domain"/>
    <property type="match status" value="1"/>
</dbReference>
<feature type="compositionally biased region" description="Polar residues" evidence="5">
    <location>
        <begin position="2294"/>
        <end position="2304"/>
    </location>
</feature>
<organism evidence="9 10">
    <name type="scientific">Tritrichomonas musculus</name>
    <dbReference type="NCBI Taxonomy" id="1915356"/>
    <lineage>
        <taxon>Eukaryota</taxon>
        <taxon>Metamonada</taxon>
        <taxon>Parabasalia</taxon>
        <taxon>Tritrichomonadida</taxon>
        <taxon>Tritrichomonadidae</taxon>
        <taxon>Tritrichomonas</taxon>
    </lineage>
</organism>
<dbReference type="InterPro" id="IPR014009">
    <property type="entry name" value="PIK_FAT"/>
</dbReference>
<dbReference type="InterPro" id="IPR003152">
    <property type="entry name" value="FATC_dom"/>
</dbReference>